<keyword evidence="8 10" id="KW-0010">Activator</keyword>
<evidence type="ECO:0000256" key="3">
    <source>
        <dbReference type="ARBA" id="ARBA00011643"/>
    </source>
</evidence>
<evidence type="ECO:0000256" key="9">
    <source>
        <dbReference type="ARBA" id="ARBA00023163"/>
    </source>
</evidence>
<evidence type="ECO:0000256" key="5">
    <source>
        <dbReference type="ARBA" id="ARBA00022808"/>
    </source>
</evidence>
<dbReference type="Pfam" id="PF09021">
    <property type="entry name" value="HutP"/>
    <property type="match status" value="1"/>
</dbReference>
<organism evidence="11 12">
    <name type="scientific">Bacillus halotolerans</name>
    <dbReference type="NCBI Taxonomy" id="260554"/>
    <lineage>
        <taxon>Bacteria</taxon>
        <taxon>Bacillati</taxon>
        <taxon>Bacillota</taxon>
        <taxon>Bacilli</taxon>
        <taxon>Bacillales</taxon>
        <taxon>Bacillaceae</taxon>
        <taxon>Bacillus</taxon>
    </lineage>
</organism>
<evidence type="ECO:0000256" key="2">
    <source>
        <dbReference type="ARBA" id="ARBA00009992"/>
    </source>
</evidence>
<name>A0A9Q6ACF7_9BACI</name>
<accession>A0A9Q6ACF7</accession>
<dbReference type="Proteomes" id="UP000234803">
    <property type="component" value="Unassembled WGS sequence"/>
</dbReference>
<evidence type="ECO:0000313" key="11">
    <source>
        <dbReference type="EMBL" id="PLS09918.1"/>
    </source>
</evidence>
<evidence type="ECO:0000256" key="1">
    <source>
        <dbReference type="ARBA" id="ARBA00002945"/>
    </source>
</evidence>
<dbReference type="InterPro" id="IPR015111">
    <property type="entry name" value="Regulatory_HutP"/>
</dbReference>
<dbReference type="GO" id="GO:0010628">
    <property type="term" value="P:positive regulation of gene expression"/>
    <property type="evidence" value="ECO:0007669"/>
    <property type="project" value="UniProtKB-UniRule"/>
</dbReference>
<dbReference type="InterPro" id="IPR023552">
    <property type="entry name" value="Regulatory_HutP_bacillales"/>
</dbReference>
<proteinExistence type="inferred from homology"/>
<dbReference type="EMBL" id="PGUV01000001">
    <property type="protein sequence ID" value="PLS09918.1"/>
    <property type="molecule type" value="Genomic_DNA"/>
</dbReference>
<evidence type="ECO:0000256" key="6">
    <source>
        <dbReference type="ARBA" id="ARBA00022884"/>
    </source>
</evidence>
<comment type="subunit">
    <text evidence="3 10">Homohexamer.</text>
</comment>
<evidence type="ECO:0000256" key="7">
    <source>
        <dbReference type="ARBA" id="ARBA00023015"/>
    </source>
</evidence>
<comment type="similarity">
    <text evidence="2 10">Belongs to the HutP family.</text>
</comment>
<dbReference type="NCBIfam" id="NF002838">
    <property type="entry name" value="PRK03065.1"/>
    <property type="match status" value="1"/>
</dbReference>
<evidence type="ECO:0000256" key="10">
    <source>
        <dbReference type="HAMAP-Rule" id="MF_00779"/>
    </source>
</evidence>
<keyword evidence="5 10" id="KW-0369">Histidine metabolism</keyword>
<dbReference type="InterPro" id="IPR036482">
    <property type="entry name" value="Regulatory_HutP_sf"/>
</dbReference>
<evidence type="ECO:0000256" key="4">
    <source>
        <dbReference type="ARBA" id="ARBA00019377"/>
    </source>
</evidence>
<comment type="function">
    <text evidence="1 10">Antiterminator that binds to cis-acting regulatory sequences on the mRNA in the presence of histidine, thereby suppressing transcription termination and activating the hut operon for histidine utilization.</text>
</comment>
<keyword evidence="9 10" id="KW-0804">Transcription</keyword>
<dbReference type="GO" id="GO:0003729">
    <property type="term" value="F:mRNA binding"/>
    <property type="evidence" value="ECO:0007669"/>
    <property type="project" value="UniProtKB-UniRule"/>
</dbReference>
<protein>
    <recommendedName>
        <fullName evidence="4 10">Hut operon positive regulatory protein</fullName>
    </recommendedName>
</protein>
<dbReference type="SUPFAM" id="SSF111064">
    <property type="entry name" value="Hut operon positive regulatory protein HutP"/>
    <property type="match status" value="1"/>
</dbReference>
<dbReference type="GO" id="GO:0006547">
    <property type="term" value="P:L-histidine metabolic process"/>
    <property type="evidence" value="ECO:0007669"/>
    <property type="project" value="UniProtKB-UniRule"/>
</dbReference>
<keyword evidence="7 10" id="KW-0805">Transcription regulation</keyword>
<dbReference type="HAMAP" id="MF_00779">
    <property type="entry name" value="HutP"/>
    <property type="match status" value="1"/>
</dbReference>
<evidence type="ECO:0000313" key="12">
    <source>
        <dbReference type="Proteomes" id="UP000234803"/>
    </source>
</evidence>
<evidence type="ECO:0000256" key="8">
    <source>
        <dbReference type="ARBA" id="ARBA00023159"/>
    </source>
</evidence>
<reference evidence="11 12" key="1">
    <citation type="submission" date="2017-12" db="EMBL/GenBank/DDBJ databases">
        <title>Comparative Functional Genomics of Dry Heat Resistant strains isolated from the Viking Spacecraft.</title>
        <authorList>
            <person name="Seuylemezian A."/>
            <person name="Cooper K."/>
            <person name="Vaishampayan P."/>
        </authorList>
    </citation>
    <scope>NUCLEOTIDE SEQUENCE [LARGE SCALE GENOMIC DNA]</scope>
    <source>
        <strain evidence="11 12">V48-19</strain>
    </source>
</reference>
<dbReference type="Gene3D" id="3.40.1510.10">
    <property type="entry name" value="Hut operon regulatory protein HutP"/>
    <property type="match status" value="1"/>
</dbReference>
<sequence length="151" mass="16655">MIHMTLHKERRIGRLSVLLLLHEAEERSQVEELERDGWKVCLGKVGSMDAHKVVAAIETASKKSGVIQSEGYRESHALYHATMEALHGVTRGEMLLGSLLRTVGLRFAVLRGNPYESEAEGDWIAVSLYGTIGAPIKGLEHETFGVGINHI</sequence>
<comment type="caution">
    <text evidence="11">The sequence shown here is derived from an EMBL/GenBank/DDBJ whole genome shotgun (WGS) entry which is preliminary data.</text>
</comment>
<dbReference type="KEGG" id="bht:DIC78_11250"/>
<dbReference type="AlphaFoldDB" id="A0A9Q6ACF7"/>
<gene>
    <name evidence="10" type="primary">hutP</name>
    <name evidence="11" type="ORF">CUU63_00980</name>
</gene>
<keyword evidence="6 10" id="KW-0694">RNA-binding</keyword>